<comment type="subcellular location">
    <subcellularLocation>
        <location evidence="1">Nucleus</location>
    </subcellularLocation>
</comment>
<protein>
    <submittedName>
        <fullName evidence="5">Tigger transposable element-derived protein 1-like 120</fullName>
    </submittedName>
</protein>
<dbReference type="Pfam" id="PF03221">
    <property type="entry name" value="HTH_Tnp_Tc5"/>
    <property type="match status" value="1"/>
</dbReference>
<keyword evidence="2" id="KW-0238">DNA-binding</keyword>
<evidence type="ECO:0000259" key="4">
    <source>
        <dbReference type="PROSITE" id="PS51253"/>
    </source>
</evidence>
<feature type="compositionally biased region" description="Low complexity" evidence="3">
    <location>
        <begin position="208"/>
        <end position="224"/>
    </location>
</feature>
<feature type="domain" description="HTH CENPB-type" evidence="4">
    <location>
        <begin position="58"/>
        <end position="137"/>
    </location>
</feature>
<dbReference type="EMBL" id="JAHLQT010012015">
    <property type="protein sequence ID" value="KAG7171664.1"/>
    <property type="molecule type" value="Genomic_DNA"/>
</dbReference>
<evidence type="ECO:0000313" key="6">
    <source>
        <dbReference type="Proteomes" id="UP000747542"/>
    </source>
</evidence>
<comment type="caution">
    <text evidence="5">The sequence shown here is derived from an EMBL/GenBank/DDBJ whole genome shotgun (WGS) entry which is preliminary data.</text>
</comment>
<organism evidence="5 6">
    <name type="scientific">Homarus americanus</name>
    <name type="common">American lobster</name>
    <dbReference type="NCBI Taxonomy" id="6706"/>
    <lineage>
        <taxon>Eukaryota</taxon>
        <taxon>Metazoa</taxon>
        <taxon>Ecdysozoa</taxon>
        <taxon>Arthropoda</taxon>
        <taxon>Crustacea</taxon>
        <taxon>Multicrustacea</taxon>
        <taxon>Malacostraca</taxon>
        <taxon>Eumalacostraca</taxon>
        <taxon>Eucarida</taxon>
        <taxon>Decapoda</taxon>
        <taxon>Pleocyemata</taxon>
        <taxon>Astacidea</taxon>
        <taxon>Nephropoidea</taxon>
        <taxon>Nephropidae</taxon>
        <taxon>Homarus</taxon>
    </lineage>
</organism>
<name>A0A8J5N1W0_HOMAM</name>
<sequence length="248" mass="27648">MQAITLEQKNKVLEALQNGNGASSVGRQFGLSESSVSTIKLDEKKIRAAYASPDFAKGKLHLKSALYGEMEDALKLLVEDMQRQKLPLTGLMLQNQAYEIQSRILEKEGKSIKDSKFTASTGWLYKFIKRTGLRNVTLSDKPQTARKELTIPKPREFTSATQFALQHDPDMEHSMQVVEALPHSSVHYPHQMSFYWGSWPIYCTSGQTRPSSSASRMSDASTATPPDSDVDDELVELGSAYSEDDLPN</sequence>
<dbReference type="SUPFAM" id="SSF46689">
    <property type="entry name" value="Homeodomain-like"/>
    <property type="match status" value="2"/>
</dbReference>
<keyword evidence="6" id="KW-1185">Reference proteome</keyword>
<dbReference type="PROSITE" id="PS51253">
    <property type="entry name" value="HTH_CENPB"/>
    <property type="match status" value="1"/>
</dbReference>
<gene>
    <name evidence="5" type="primary">TIGD1-L120</name>
    <name evidence="5" type="ORF">Hamer_G014810</name>
</gene>
<evidence type="ECO:0000256" key="3">
    <source>
        <dbReference type="SAM" id="MobiDB-lite"/>
    </source>
</evidence>
<evidence type="ECO:0000313" key="5">
    <source>
        <dbReference type="EMBL" id="KAG7171664.1"/>
    </source>
</evidence>
<feature type="region of interest" description="Disordered" evidence="3">
    <location>
        <begin position="207"/>
        <end position="233"/>
    </location>
</feature>
<evidence type="ECO:0000256" key="1">
    <source>
        <dbReference type="ARBA" id="ARBA00004123"/>
    </source>
</evidence>
<dbReference type="PANTHER" id="PTHR19303">
    <property type="entry name" value="TRANSPOSON"/>
    <property type="match status" value="1"/>
</dbReference>
<proteinExistence type="predicted"/>
<dbReference type="GO" id="GO:0003677">
    <property type="term" value="F:DNA binding"/>
    <property type="evidence" value="ECO:0007669"/>
    <property type="project" value="UniProtKB-KW"/>
</dbReference>
<dbReference type="PANTHER" id="PTHR19303:SF52">
    <property type="entry name" value="TIGGER TRANSPOSABLE ELEMENT-DERIVED PROTEIN 6"/>
    <property type="match status" value="1"/>
</dbReference>
<dbReference type="SMART" id="SM00674">
    <property type="entry name" value="CENPB"/>
    <property type="match status" value="1"/>
</dbReference>
<dbReference type="InterPro" id="IPR050863">
    <property type="entry name" value="CenT-Element_Derived"/>
</dbReference>
<reference evidence="5" key="1">
    <citation type="journal article" date="2021" name="Sci. Adv.">
        <title>The American lobster genome reveals insights on longevity, neural, and immune adaptations.</title>
        <authorList>
            <person name="Polinski J.M."/>
            <person name="Zimin A.V."/>
            <person name="Clark K.F."/>
            <person name="Kohn A.B."/>
            <person name="Sadowski N."/>
            <person name="Timp W."/>
            <person name="Ptitsyn A."/>
            <person name="Khanna P."/>
            <person name="Romanova D.Y."/>
            <person name="Williams P."/>
            <person name="Greenwood S.J."/>
            <person name="Moroz L.L."/>
            <person name="Walt D.R."/>
            <person name="Bodnar A.G."/>
        </authorList>
    </citation>
    <scope>NUCLEOTIDE SEQUENCE</scope>
    <source>
        <strain evidence="5">GMGI-L3</strain>
    </source>
</reference>
<evidence type="ECO:0000256" key="2">
    <source>
        <dbReference type="ARBA" id="ARBA00023125"/>
    </source>
</evidence>
<dbReference type="InterPro" id="IPR009057">
    <property type="entry name" value="Homeodomain-like_sf"/>
</dbReference>
<dbReference type="Gene3D" id="1.10.10.60">
    <property type="entry name" value="Homeodomain-like"/>
    <property type="match status" value="2"/>
</dbReference>
<accession>A0A8J5N1W0</accession>
<dbReference type="GO" id="GO:0005634">
    <property type="term" value="C:nucleus"/>
    <property type="evidence" value="ECO:0007669"/>
    <property type="project" value="UniProtKB-SubCell"/>
</dbReference>
<dbReference type="Proteomes" id="UP000747542">
    <property type="component" value="Unassembled WGS sequence"/>
</dbReference>
<dbReference type="InterPro" id="IPR006600">
    <property type="entry name" value="HTH_CenpB_DNA-bd_dom"/>
</dbReference>
<dbReference type="AlphaFoldDB" id="A0A8J5N1W0"/>